<evidence type="ECO:0000313" key="2">
    <source>
        <dbReference type="EMBL" id="QHS95868.1"/>
    </source>
</evidence>
<name>A0A6C0BWQ0_9ZZZZ</name>
<proteinExistence type="predicted"/>
<organism evidence="2">
    <name type="scientific">viral metagenome</name>
    <dbReference type="NCBI Taxonomy" id="1070528"/>
    <lineage>
        <taxon>unclassified sequences</taxon>
        <taxon>metagenomes</taxon>
        <taxon>organismal metagenomes</taxon>
    </lineage>
</organism>
<feature type="region of interest" description="Disordered" evidence="1">
    <location>
        <begin position="1"/>
        <end position="44"/>
    </location>
</feature>
<dbReference type="AlphaFoldDB" id="A0A6C0BWQ0"/>
<reference evidence="2" key="1">
    <citation type="journal article" date="2020" name="Nature">
        <title>Giant virus diversity and host interactions through global metagenomics.</title>
        <authorList>
            <person name="Schulz F."/>
            <person name="Roux S."/>
            <person name="Paez-Espino D."/>
            <person name="Jungbluth S."/>
            <person name="Walsh D.A."/>
            <person name="Denef V.J."/>
            <person name="McMahon K.D."/>
            <person name="Konstantinidis K.T."/>
            <person name="Eloe-Fadrosh E.A."/>
            <person name="Kyrpides N.C."/>
            <person name="Woyke T."/>
        </authorList>
    </citation>
    <scope>NUCLEOTIDE SEQUENCE</scope>
    <source>
        <strain evidence="2">GVMAG-M-3300018868-6</strain>
    </source>
</reference>
<protein>
    <submittedName>
        <fullName evidence="2">Uncharacterized protein</fullName>
    </submittedName>
</protein>
<dbReference type="EMBL" id="MN739259">
    <property type="protein sequence ID" value="QHS95868.1"/>
    <property type="molecule type" value="Genomic_DNA"/>
</dbReference>
<accession>A0A6C0BWQ0</accession>
<sequence>MADANTTMSNANTPVTDANTPVTDANTPVTDANTPVTDANTPVTDANTTMADATISEFSCITCPSIRDMCQAVWDLRLWEFVRDFDDDKRGFMFSNDPRLKELDNHPLVSKHNHSGGSYGWCARNVQYIAKNGVDAFNKKY</sequence>
<evidence type="ECO:0000256" key="1">
    <source>
        <dbReference type="SAM" id="MobiDB-lite"/>
    </source>
</evidence>